<keyword evidence="3" id="KW-1185">Reference proteome</keyword>
<evidence type="ECO:0000313" key="3">
    <source>
        <dbReference type="Proteomes" id="UP000748531"/>
    </source>
</evidence>
<evidence type="ECO:0000256" key="1">
    <source>
        <dbReference type="SAM" id="MobiDB-lite"/>
    </source>
</evidence>
<name>A0A8J4SP99_9TREM</name>
<organism evidence="2 3">
    <name type="scientific">Paragonimus heterotremus</name>
    <dbReference type="NCBI Taxonomy" id="100268"/>
    <lineage>
        <taxon>Eukaryota</taxon>
        <taxon>Metazoa</taxon>
        <taxon>Spiralia</taxon>
        <taxon>Lophotrochozoa</taxon>
        <taxon>Platyhelminthes</taxon>
        <taxon>Trematoda</taxon>
        <taxon>Digenea</taxon>
        <taxon>Plagiorchiida</taxon>
        <taxon>Troglotremata</taxon>
        <taxon>Troglotrematidae</taxon>
        <taxon>Paragonimus</taxon>
    </lineage>
</organism>
<dbReference type="Proteomes" id="UP000748531">
    <property type="component" value="Unassembled WGS sequence"/>
</dbReference>
<dbReference type="EMBL" id="LUCH01002807">
    <property type="protein sequence ID" value="KAF5400950.1"/>
    <property type="molecule type" value="Genomic_DNA"/>
</dbReference>
<dbReference type="AlphaFoldDB" id="A0A8J4SP99"/>
<accession>A0A8J4SP99</accession>
<gene>
    <name evidence="2" type="ORF">PHET_05822</name>
</gene>
<sequence length="160" mass="17731">MSLQISSPRQPARESLPPAYEHRVSSPEPDWSPPPFYVDNGLHTRCSYDPESGCGSELGTCCFFLQAAIIETGPSSSKDTTVSVPAPWRSTVLSKLVLSQLITTINYVNPGIRVFVLRSQFDSKLKFNSAARTVSRSASFQINVVDHWNFVAIIVKFSYT</sequence>
<evidence type="ECO:0000313" key="2">
    <source>
        <dbReference type="EMBL" id="KAF5400950.1"/>
    </source>
</evidence>
<comment type="caution">
    <text evidence="2">The sequence shown here is derived from an EMBL/GenBank/DDBJ whole genome shotgun (WGS) entry which is preliminary data.</text>
</comment>
<protein>
    <submittedName>
        <fullName evidence="2">Uncharacterized protein</fullName>
    </submittedName>
</protein>
<feature type="region of interest" description="Disordered" evidence="1">
    <location>
        <begin position="1"/>
        <end position="32"/>
    </location>
</feature>
<reference evidence="2" key="1">
    <citation type="submission" date="2019-05" db="EMBL/GenBank/DDBJ databases">
        <title>Annotation for the trematode Paragonimus heterotremus.</title>
        <authorList>
            <person name="Choi Y.-J."/>
        </authorList>
    </citation>
    <scope>NUCLEOTIDE SEQUENCE</scope>
    <source>
        <strain evidence="2">LC</strain>
    </source>
</reference>
<proteinExistence type="predicted"/>